<keyword evidence="3" id="KW-1185">Reference proteome</keyword>
<protein>
    <submittedName>
        <fullName evidence="2">Uncharacterized protein</fullName>
    </submittedName>
</protein>
<dbReference type="Proteomes" id="UP000293520">
    <property type="component" value="Unassembled WGS sequence"/>
</dbReference>
<feature type="region of interest" description="Disordered" evidence="1">
    <location>
        <begin position="1"/>
        <end position="63"/>
    </location>
</feature>
<reference evidence="2 3" key="1">
    <citation type="submission" date="2019-02" db="EMBL/GenBank/DDBJ databases">
        <title>Paracoccus subflavus sp. nov., isolated from marine sediment of the Pacific Ocean.</title>
        <authorList>
            <person name="Zhang G."/>
        </authorList>
    </citation>
    <scope>NUCLEOTIDE SEQUENCE [LARGE SCALE GENOMIC DNA]</scope>
    <source>
        <strain evidence="2 3">GY0581</strain>
    </source>
</reference>
<name>A0A4Q9FXR8_9RHOB</name>
<accession>A0A4Q9FXR8</accession>
<comment type="caution">
    <text evidence="2">The sequence shown here is derived from an EMBL/GenBank/DDBJ whole genome shotgun (WGS) entry which is preliminary data.</text>
</comment>
<feature type="compositionally biased region" description="Basic and acidic residues" evidence="1">
    <location>
        <begin position="1"/>
        <end position="15"/>
    </location>
</feature>
<dbReference type="AlphaFoldDB" id="A0A4Q9FXR8"/>
<evidence type="ECO:0000313" key="3">
    <source>
        <dbReference type="Proteomes" id="UP000293520"/>
    </source>
</evidence>
<sequence>MQHNPKTDQTRRTPRDSSGALPDGVRGTTRDVNYTVPQDEHEGYPDPAKPDLGRKGAPRMDAP</sequence>
<feature type="compositionally biased region" description="Basic and acidic residues" evidence="1">
    <location>
        <begin position="38"/>
        <end position="54"/>
    </location>
</feature>
<dbReference type="RefSeq" id="WP_130991391.1">
    <property type="nucleotide sequence ID" value="NZ_SISK01000008.1"/>
</dbReference>
<gene>
    <name evidence="2" type="ORF">EYE42_11050</name>
</gene>
<dbReference type="OrthoDB" id="7778888at2"/>
<organism evidence="2 3">
    <name type="scientific">Paracoccus subflavus</name>
    <dbReference type="NCBI Taxonomy" id="2528244"/>
    <lineage>
        <taxon>Bacteria</taxon>
        <taxon>Pseudomonadati</taxon>
        <taxon>Pseudomonadota</taxon>
        <taxon>Alphaproteobacteria</taxon>
        <taxon>Rhodobacterales</taxon>
        <taxon>Paracoccaceae</taxon>
        <taxon>Paracoccus</taxon>
    </lineage>
</organism>
<proteinExistence type="predicted"/>
<evidence type="ECO:0000256" key="1">
    <source>
        <dbReference type="SAM" id="MobiDB-lite"/>
    </source>
</evidence>
<evidence type="ECO:0000313" key="2">
    <source>
        <dbReference type="EMBL" id="TBN38969.1"/>
    </source>
</evidence>
<dbReference type="EMBL" id="SISK01000008">
    <property type="protein sequence ID" value="TBN38969.1"/>
    <property type="molecule type" value="Genomic_DNA"/>
</dbReference>